<gene>
    <name evidence="4" type="ORF">BZA70DRAFT_276982</name>
</gene>
<evidence type="ECO:0000259" key="3">
    <source>
        <dbReference type="Pfam" id="PF08190"/>
    </source>
</evidence>
<sequence length="368" mass="39987">MFEDLPPLDPQFADLDEEEDAAPIELNPQPFFVVKTYLLESTVSPKRTKGTKVFINVCRDPKAPFSDTPGEAPQDDVPVILGGESIETDNKGEKCYVFDCCINSELLDLTKGSAEALALFAQHCMRVVSHSHGLKLSPDYKLPKLRYKGNNGRPPKILIRPSRSRILNDSSDTEDAGIAASLNGMARKILEDTSNGKSPQENGTGKKAAPSSDLVYREDDAGLIPLVKPKPTAQAKSLIEEIVERPAPASAKSSKSTAAAAPAPPSKSTPNKPMIQEIVESRKVSPKIVKTELKQAGFPRYHYEITVGGSSTALEESTVKIDDSAGKVYVNSSGFNEKALDIDLPKDCDFSQIKLFYAKDTNTMSIFV</sequence>
<feature type="compositionally biased region" description="Low complexity" evidence="2">
    <location>
        <begin position="246"/>
        <end position="261"/>
    </location>
</feature>
<comment type="similarity">
    <text evidence="1">Belongs to the PIH1 family.</text>
</comment>
<evidence type="ECO:0000313" key="4">
    <source>
        <dbReference type="EMBL" id="KAK7205762.1"/>
    </source>
</evidence>
<evidence type="ECO:0000256" key="2">
    <source>
        <dbReference type="SAM" id="MobiDB-lite"/>
    </source>
</evidence>
<dbReference type="InterPro" id="IPR050734">
    <property type="entry name" value="PIH1/Kintoun_subfamily"/>
</dbReference>
<comment type="caution">
    <text evidence="4">The sequence shown here is derived from an EMBL/GenBank/DDBJ whole genome shotgun (WGS) entry which is preliminary data.</text>
</comment>
<feature type="domain" description="PIH1 N-terminal" evidence="3">
    <location>
        <begin position="17"/>
        <end position="150"/>
    </location>
</feature>
<dbReference type="PANTHER" id="PTHR22997">
    <property type="entry name" value="PIH1 DOMAIN-CONTAINING PROTEIN 1"/>
    <property type="match status" value="1"/>
</dbReference>
<evidence type="ECO:0000256" key="1">
    <source>
        <dbReference type="ARBA" id="ARBA00008511"/>
    </source>
</evidence>
<feature type="compositionally biased region" description="Polar residues" evidence="2">
    <location>
        <begin position="192"/>
        <end position="203"/>
    </location>
</feature>
<protein>
    <submittedName>
        <fullName evidence="4">PIH1 family</fullName>
    </submittedName>
</protein>
<keyword evidence="5" id="KW-1185">Reference proteome</keyword>
<feature type="region of interest" description="Disordered" evidence="2">
    <location>
        <begin position="246"/>
        <end position="272"/>
    </location>
</feature>
<reference evidence="4 5" key="1">
    <citation type="submission" date="2024-03" db="EMBL/GenBank/DDBJ databases">
        <title>Genome-scale model development and genomic sequencing of the oleaginous clade Lipomyces.</title>
        <authorList>
            <consortium name="Lawrence Berkeley National Laboratory"/>
            <person name="Czajka J.J."/>
            <person name="Han Y."/>
            <person name="Kim J."/>
            <person name="Mondo S.J."/>
            <person name="Hofstad B.A."/>
            <person name="Robles A."/>
            <person name="Haridas S."/>
            <person name="Riley R."/>
            <person name="LaButti K."/>
            <person name="Pangilinan J."/>
            <person name="Andreopoulos W."/>
            <person name="Lipzen A."/>
            <person name="Yan J."/>
            <person name="Wang M."/>
            <person name="Ng V."/>
            <person name="Grigoriev I.V."/>
            <person name="Spatafora J.W."/>
            <person name="Magnuson J.K."/>
            <person name="Baker S.E."/>
            <person name="Pomraning K.R."/>
        </authorList>
    </citation>
    <scope>NUCLEOTIDE SEQUENCE [LARGE SCALE GENOMIC DNA]</scope>
    <source>
        <strain evidence="4 5">Phaff 52-87</strain>
    </source>
</reference>
<evidence type="ECO:0000313" key="5">
    <source>
        <dbReference type="Proteomes" id="UP001498771"/>
    </source>
</evidence>
<accession>A0ABR1F7E8</accession>
<dbReference type="GeneID" id="90037899"/>
<dbReference type="InterPro" id="IPR012981">
    <property type="entry name" value="PIH1_N"/>
</dbReference>
<proteinExistence type="inferred from homology"/>
<feature type="region of interest" description="Disordered" evidence="2">
    <location>
        <begin position="192"/>
        <end position="213"/>
    </location>
</feature>
<dbReference type="Pfam" id="PF08190">
    <property type="entry name" value="PIH1"/>
    <property type="match status" value="1"/>
</dbReference>
<dbReference type="Proteomes" id="UP001498771">
    <property type="component" value="Unassembled WGS sequence"/>
</dbReference>
<organism evidence="4 5">
    <name type="scientific">Myxozyma melibiosi</name>
    <dbReference type="NCBI Taxonomy" id="54550"/>
    <lineage>
        <taxon>Eukaryota</taxon>
        <taxon>Fungi</taxon>
        <taxon>Dikarya</taxon>
        <taxon>Ascomycota</taxon>
        <taxon>Saccharomycotina</taxon>
        <taxon>Lipomycetes</taxon>
        <taxon>Lipomycetales</taxon>
        <taxon>Lipomycetaceae</taxon>
        <taxon>Myxozyma</taxon>
    </lineage>
</organism>
<dbReference type="PANTHER" id="PTHR22997:SF0">
    <property type="entry name" value="PIH1 DOMAIN-CONTAINING PROTEIN 1"/>
    <property type="match status" value="1"/>
</dbReference>
<dbReference type="RefSeq" id="XP_064768795.1">
    <property type="nucleotide sequence ID" value="XM_064912387.1"/>
</dbReference>
<name>A0ABR1F7E8_9ASCO</name>
<dbReference type="EMBL" id="JBBJBU010000004">
    <property type="protein sequence ID" value="KAK7205762.1"/>
    <property type="molecule type" value="Genomic_DNA"/>
</dbReference>